<dbReference type="Pfam" id="PF23928">
    <property type="entry name" value="DUF7266"/>
    <property type="match status" value="1"/>
</dbReference>
<comment type="caution">
    <text evidence="2">The sequence shown here is derived from an EMBL/GenBank/DDBJ whole genome shotgun (WGS) entry which is preliminary data.</text>
</comment>
<evidence type="ECO:0000256" key="1">
    <source>
        <dbReference type="SAM" id="Phobius"/>
    </source>
</evidence>
<organism evidence="2 3">
    <name type="scientific">Haloarcula nitratireducens</name>
    <dbReference type="NCBI Taxonomy" id="2487749"/>
    <lineage>
        <taxon>Archaea</taxon>
        <taxon>Methanobacteriati</taxon>
        <taxon>Methanobacteriota</taxon>
        <taxon>Stenosarchaea group</taxon>
        <taxon>Halobacteria</taxon>
        <taxon>Halobacteriales</taxon>
        <taxon>Haloarculaceae</taxon>
        <taxon>Haloarcula</taxon>
    </lineage>
</organism>
<name>A0AAW4PLL2_9EURY</name>
<dbReference type="Proteomes" id="UP001430455">
    <property type="component" value="Unassembled WGS sequence"/>
</dbReference>
<dbReference type="InterPro" id="IPR055690">
    <property type="entry name" value="DUF7266"/>
</dbReference>
<feature type="transmembrane region" description="Helical" evidence="1">
    <location>
        <begin position="15"/>
        <end position="35"/>
    </location>
</feature>
<dbReference type="RefSeq" id="WP_220582831.1">
    <property type="nucleotide sequence ID" value="NZ_RKLT01000047.1"/>
</dbReference>
<evidence type="ECO:0000313" key="3">
    <source>
        <dbReference type="Proteomes" id="UP001430455"/>
    </source>
</evidence>
<keyword evidence="1" id="KW-0812">Transmembrane</keyword>
<evidence type="ECO:0000313" key="2">
    <source>
        <dbReference type="EMBL" id="MBX0298255.1"/>
    </source>
</evidence>
<keyword evidence="3" id="KW-1185">Reference proteome</keyword>
<keyword evidence="1" id="KW-1133">Transmembrane helix</keyword>
<accession>A0AAW4PLL2</accession>
<dbReference type="AlphaFoldDB" id="A0AAW4PLL2"/>
<sequence length="148" mass="15256">MMDDRAVSIQISHTLSLAITALLISGLLIATGGLVESRQEQAIQSELAVVGERIATNLMTADRLASAGGSTAEVQVMVSLPDRVAGSGYRVTVNSSTAPPQLALTSTDPTVTVTVPFETTTTVDGRTVSGGDVRIVFTPSGTLEVRAA</sequence>
<keyword evidence="1" id="KW-0472">Membrane</keyword>
<dbReference type="EMBL" id="RKLT01000047">
    <property type="protein sequence ID" value="MBX0298255.1"/>
    <property type="molecule type" value="Genomic_DNA"/>
</dbReference>
<reference evidence="2 3" key="1">
    <citation type="submission" date="2021-06" db="EMBL/GenBank/DDBJ databases">
        <title>Halomicroarcula sp. a new haloarchaeum isolated from saline soil.</title>
        <authorList>
            <person name="Duran-Viseras A."/>
            <person name="Sanchez-Porro C."/>
            <person name="Ventosa A."/>
        </authorList>
    </citation>
    <scope>NUCLEOTIDE SEQUENCE [LARGE SCALE GENOMIC DNA]</scope>
    <source>
        <strain evidence="2 3">F27</strain>
    </source>
</reference>
<protein>
    <submittedName>
        <fullName evidence="2">Uncharacterized protein</fullName>
    </submittedName>
</protein>
<proteinExistence type="predicted"/>
<gene>
    <name evidence="2" type="ORF">EGH23_25690</name>
</gene>